<dbReference type="Proteomes" id="UP001429100">
    <property type="component" value="Unassembled WGS sequence"/>
</dbReference>
<evidence type="ECO:0000256" key="1">
    <source>
        <dbReference type="SAM" id="Coils"/>
    </source>
</evidence>
<feature type="coiled-coil region" evidence="1">
    <location>
        <begin position="43"/>
        <end position="70"/>
    </location>
</feature>
<evidence type="ECO:0000313" key="2">
    <source>
        <dbReference type="EMBL" id="CUV07809.1"/>
    </source>
</evidence>
<reference evidence="3 4" key="3">
    <citation type="submission" date="2017-10" db="EMBL/GenBank/DDBJ databases">
        <title>Consistent, comparative and evidence-based genome annotation and re-annotation for the closely-related species, Cryptosporidium parvum, C. hominis and C. tyzzeri.</title>
        <authorList>
            <person name="Baptista R.P."/>
            <person name="Li Y."/>
            <person name="Sateriale A."/>
            <person name="Striepen B."/>
            <person name="Kissinger J.C."/>
        </authorList>
    </citation>
    <scope>NUCLEOTIDE SEQUENCE [LARGE SCALE GENOMIC DNA]</scope>
    <source>
        <strain evidence="3">30976</strain>
    </source>
</reference>
<protein>
    <submittedName>
        <fullName evidence="2">Uncharacterized protein</fullName>
    </submittedName>
</protein>
<dbReference type="VEuPathDB" id="CryptoDB:CHUDEA8_2600"/>
<reference evidence="2" key="2">
    <citation type="submission" date="2015-08" db="EMBL/GenBank/DDBJ databases">
        <authorList>
            <person name="Babu N.S."/>
            <person name="Beckwith C.J."/>
            <person name="Beseler K.G."/>
            <person name="Brison A."/>
            <person name="Carone J.V."/>
            <person name="Caskin T.P."/>
            <person name="Diamond M."/>
            <person name="Durham M.E."/>
            <person name="Foxe J.M."/>
            <person name="Go M."/>
            <person name="Henderson B.A."/>
            <person name="Jones I.B."/>
            <person name="McGettigan J.A."/>
            <person name="Micheletti S.J."/>
            <person name="Nasrallah M.E."/>
            <person name="Ortiz D."/>
            <person name="Piller C.R."/>
            <person name="Privatt S.R."/>
            <person name="Schneider S.L."/>
            <person name="Sharp S."/>
            <person name="Smith T.C."/>
            <person name="Stanton J.D."/>
            <person name="Ullery H.E."/>
            <person name="Wilson R.J."/>
            <person name="Serrano M.G."/>
            <person name="Buck G."/>
            <person name="Lee V."/>
            <person name="Wang Y."/>
            <person name="Carvalho R."/>
            <person name="Voegtly L."/>
            <person name="Shi R."/>
            <person name="Duckworth R."/>
            <person name="Johnson A."/>
            <person name="Loviza R."/>
            <person name="Walstead R."/>
            <person name="Shah Z."/>
            <person name="Kiflezghi M."/>
            <person name="Wade K."/>
            <person name="Ball S.L."/>
            <person name="Bradley K.W."/>
            <person name="Asai D.J."/>
            <person name="Bowman C.A."/>
            <person name="Russell D.A."/>
            <person name="Pope W.H."/>
            <person name="Jacobs-Sera D."/>
            <person name="Hendrix R.W."/>
            <person name="Hatfull G.F."/>
        </authorList>
    </citation>
    <scope>NUCLEOTIDE SEQUENCE [LARGE SCALE GENOMIC DNA]</scope>
</reference>
<dbReference type="VEuPathDB" id="CryptoDB:Chro.80305"/>
<evidence type="ECO:0000313" key="4">
    <source>
        <dbReference type="Proteomes" id="UP001429100"/>
    </source>
</evidence>
<dbReference type="OrthoDB" id="338695at2759"/>
<accession>A0A0S4TK86</accession>
<dbReference type="EMBL" id="JTAI01000002">
    <property type="protein sequence ID" value="PPS98361.1"/>
    <property type="molecule type" value="Genomic_DNA"/>
</dbReference>
<dbReference type="AlphaFoldDB" id="A0A0S4TK86"/>
<keyword evidence="1" id="KW-0175">Coiled coil</keyword>
<proteinExistence type="predicted"/>
<dbReference type="EMBL" id="LN877954">
    <property type="protein sequence ID" value="CUV07809.1"/>
    <property type="molecule type" value="Genomic_DNA"/>
</dbReference>
<dbReference type="VEuPathDB" id="CryptoDB:ChTU502y2012_421g0425"/>
<gene>
    <name evidence="2" type="ORF">CHUDEA8_2600</name>
    <name evidence="3" type="ORF">GY17_00000694</name>
</gene>
<dbReference type="VEuPathDB" id="CryptoDB:GY17_00000694"/>
<evidence type="ECO:0000313" key="3">
    <source>
        <dbReference type="EMBL" id="PPS98361.1"/>
    </source>
</evidence>
<dbReference type="Proteomes" id="UP000199752">
    <property type="component" value="Chromosome 8"/>
</dbReference>
<name>A0A0S4TK86_CRYHO</name>
<organism evidence="2">
    <name type="scientific">Cryptosporidium hominis</name>
    <dbReference type="NCBI Taxonomy" id="237895"/>
    <lineage>
        <taxon>Eukaryota</taxon>
        <taxon>Sar</taxon>
        <taxon>Alveolata</taxon>
        <taxon>Apicomplexa</taxon>
        <taxon>Conoidasida</taxon>
        <taxon>Coccidia</taxon>
        <taxon>Eucoccidiorida</taxon>
        <taxon>Eimeriorina</taxon>
        <taxon>Cryptosporidiidae</taxon>
        <taxon>Cryptosporidium</taxon>
    </lineage>
</organism>
<keyword evidence="4" id="KW-1185">Reference proteome</keyword>
<sequence length="139" mass="16001">MEIMQNWEIIDDYDIEKENEKVKNSDILSDLLGDYEFDNSFMRKDINQQLEEINILIKEVNQEKVELLNSFPSCSLAIIKSLTKGDEIDEENMEIDQMSLSSSEINSSNDSPLFETRVNIDLHQSLTDSPGSMNISDFL</sequence>
<reference evidence="3 4" key="1">
    <citation type="submission" date="2014-11" db="EMBL/GenBank/DDBJ databases">
        <title>Comparative genomic analysis of Cryptosporidium hominis reveals occurrence of genetic recombination in virulent subtypes.</title>
        <authorList>
            <person name="Guo Y."/>
            <person name="Tang K."/>
            <person name="Frace M."/>
            <person name="Li N."/>
            <person name="Roellig D.M."/>
            <person name="Sammons S."/>
            <person name="Knipe K."/>
            <person name="Rowe L."/>
            <person name="Feng Y."/>
            <person name="Xiao L."/>
        </authorList>
    </citation>
    <scope>NUCLEOTIDE SEQUENCE [LARGE SCALE GENOMIC DNA]</scope>
    <source>
        <strain evidence="3">30976</strain>
    </source>
</reference>